<feature type="region of interest" description="Disordered" evidence="1">
    <location>
        <begin position="132"/>
        <end position="161"/>
    </location>
</feature>
<dbReference type="Proteomes" id="UP000324091">
    <property type="component" value="Chromosome 20"/>
</dbReference>
<gene>
    <name evidence="2" type="ORF">D4764_20G0007760</name>
</gene>
<evidence type="ECO:0000313" key="2">
    <source>
        <dbReference type="EMBL" id="TWW66744.1"/>
    </source>
</evidence>
<dbReference type="EMBL" id="RHFK02000013">
    <property type="protein sequence ID" value="TWW66744.1"/>
    <property type="molecule type" value="Genomic_DNA"/>
</dbReference>
<sequence length="261" mass="28619">MGEGGTLVGRETRGPGVRAATLGYWRMLTLGAEYRDTWWVPTTGDSHRLKERSEEELDTVTQTDTCSEDKNDVPTWREFHFSGNSEKYDTFLSLDGLSRVGQRDGVLQMIRKHENLNGTTMARFAEDLPTRYGGSAGGGGRGGPGTGRGGARAGGAAPGGQRVYKQSMAQRARTMAIYNPNPVKQNCLTVNRSLFIFREDNLIRKYAKRITEWPYPSPSRAGASGACPLGAFSMVLKSPTLLQHCSNVPGNRFKTHSDLNV</sequence>
<organism evidence="2 3">
    <name type="scientific">Takifugu flavidus</name>
    <name type="common">sansaifugu</name>
    <dbReference type="NCBI Taxonomy" id="433684"/>
    <lineage>
        <taxon>Eukaryota</taxon>
        <taxon>Metazoa</taxon>
        <taxon>Chordata</taxon>
        <taxon>Craniata</taxon>
        <taxon>Vertebrata</taxon>
        <taxon>Euteleostomi</taxon>
        <taxon>Actinopterygii</taxon>
        <taxon>Neopterygii</taxon>
        <taxon>Teleostei</taxon>
        <taxon>Neoteleostei</taxon>
        <taxon>Acanthomorphata</taxon>
        <taxon>Eupercaria</taxon>
        <taxon>Tetraodontiformes</taxon>
        <taxon>Tetradontoidea</taxon>
        <taxon>Tetraodontidae</taxon>
        <taxon>Takifugu</taxon>
    </lineage>
</organism>
<dbReference type="AlphaFoldDB" id="A0A5C6NGZ5"/>
<keyword evidence="3" id="KW-1185">Reference proteome</keyword>
<comment type="caution">
    <text evidence="2">The sequence shown here is derived from an EMBL/GenBank/DDBJ whole genome shotgun (WGS) entry which is preliminary data.</text>
</comment>
<feature type="compositionally biased region" description="Gly residues" evidence="1">
    <location>
        <begin position="134"/>
        <end position="158"/>
    </location>
</feature>
<proteinExistence type="predicted"/>
<evidence type="ECO:0000313" key="3">
    <source>
        <dbReference type="Proteomes" id="UP000324091"/>
    </source>
</evidence>
<accession>A0A5C6NGZ5</accession>
<name>A0A5C6NGZ5_9TELE</name>
<protein>
    <submittedName>
        <fullName evidence="2">Voltage-dependent P/Q-type calcium channel subunit alpha-1A</fullName>
    </submittedName>
</protein>
<reference evidence="2 3" key="1">
    <citation type="submission" date="2019-04" db="EMBL/GenBank/DDBJ databases">
        <title>Chromosome genome assembly for Takifugu flavidus.</title>
        <authorList>
            <person name="Xiao S."/>
        </authorList>
    </citation>
    <scope>NUCLEOTIDE SEQUENCE [LARGE SCALE GENOMIC DNA]</scope>
    <source>
        <strain evidence="2">HTHZ2018</strain>
        <tissue evidence="2">Muscle</tissue>
    </source>
</reference>
<evidence type="ECO:0000256" key="1">
    <source>
        <dbReference type="SAM" id="MobiDB-lite"/>
    </source>
</evidence>